<dbReference type="EMBL" id="MLJW01000293">
    <property type="protein sequence ID" value="OIQ90412.1"/>
    <property type="molecule type" value="Genomic_DNA"/>
</dbReference>
<dbReference type="InterPro" id="IPR022634">
    <property type="entry name" value="DNA_polIII_beta_N"/>
</dbReference>
<accession>A0A1J5RE69</accession>
<evidence type="ECO:0000256" key="3">
    <source>
        <dbReference type="ARBA" id="ARBA00022490"/>
    </source>
</evidence>
<evidence type="ECO:0000256" key="4">
    <source>
        <dbReference type="ARBA" id="ARBA00022679"/>
    </source>
</evidence>
<dbReference type="EC" id="2.7.7.7" evidence="12"/>
<evidence type="ECO:0000313" key="12">
    <source>
        <dbReference type="EMBL" id="OIQ90412.1"/>
    </source>
</evidence>
<keyword evidence="3" id="KW-0963">Cytoplasm</keyword>
<evidence type="ECO:0000256" key="1">
    <source>
        <dbReference type="ARBA" id="ARBA00004496"/>
    </source>
</evidence>
<dbReference type="InterPro" id="IPR022637">
    <property type="entry name" value="DNA_polIII_beta_cen"/>
</dbReference>
<organism evidence="12">
    <name type="scientific">mine drainage metagenome</name>
    <dbReference type="NCBI Taxonomy" id="410659"/>
    <lineage>
        <taxon>unclassified sequences</taxon>
        <taxon>metagenomes</taxon>
        <taxon>ecological metagenomes</taxon>
    </lineage>
</organism>
<dbReference type="Pfam" id="PF00712">
    <property type="entry name" value="DNA_pol3_beta"/>
    <property type="match status" value="1"/>
</dbReference>
<evidence type="ECO:0000259" key="11">
    <source>
        <dbReference type="Pfam" id="PF02768"/>
    </source>
</evidence>
<evidence type="ECO:0000256" key="5">
    <source>
        <dbReference type="ARBA" id="ARBA00022695"/>
    </source>
</evidence>
<keyword evidence="5 12" id="KW-0548">Nucleotidyltransferase</keyword>
<evidence type="ECO:0000259" key="9">
    <source>
        <dbReference type="Pfam" id="PF00712"/>
    </source>
</evidence>
<dbReference type="CDD" id="cd00140">
    <property type="entry name" value="beta_clamp"/>
    <property type="match status" value="1"/>
</dbReference>
<keyword evidence="6" id="KW-0235">DNA replication</keyword>
<dbReference type="Pfam" id="PF02768">
    <property type="entry name" value="DNA_pol3_beta_3"/>
    <property type="match status" value="1"/>
</dbReference>
<dbReference type="GO" id="GO:0008408">
    <property type="term" value="F:3'-5' exonuclease activity"/>
    <property type="evidence" value="ECO:0007669"/>
    <property type="project" value="InterPro"/>
</dbReference>
<dbReference type="Gene3D" id="3.70.10.10">
    <property type="match status" value="1"/>
</dbReference>
<comment type="similarity">
    <text evidence="2">Belongs to the beta sliding clamp family.</text>
</comment>
<dbReference type="InterPro" id="IPR001001">
    <property type="entry name" value="DNA_polIII_beta"/>
</dbReference>
<keyword evidence="8" id="KW-0238">DNA-binding</keyword>
<proteinExistence type="inferred from homology"/>
<feature type="domain" description="DNA polymerase III beta sliding clamp C-terminal" evidence="11">
    <location>
        <begin position="252"/>
        <end position="371"/>
    </location>
</feature>
<name>A0A1J5RE69_9ZZZZ</name>
<dbReference type="InterPro" id="IPR022635">
    <property type="entry name" value="DNA_polIII_beta_C"/>
</dbReference>
<dbReference type="InterPro" id="IPR046938">
    <property type="entry name" value="DNA_clamp_sf"/>
</dbReference>
<dbReference type="SUPFAM" id="SSF55979">
    <property type="entry name" value="DNA clamp"/>
    <property type="match status" value="3"/>
</dbReference>
<comment type="caution">
    <text evidence="12">The sequence shown here is derived from an EMBL/GenBank/DDBJ whole genome shotgun (WGS) entry which is preliminary data.</text>
</comment>
<evidence type="ECO:0000259" key="10">
    <source>
        <dbReference type="Pfam" id="PF02767"/>
    </source>
</evidence>
<gene>
    <name evidence="12" type="primary">dnaN_11</name>
    <name evidence="12" type="ORF">GALL_276970</name>
</gene>
<dbReference type="GO" id="GO:0005737">
    <property type="term" value="C:cytoplasm"/>
    <property type="evidence" value="ECO:0007669"/>
    <property type="project" value="UniProtKB-SubCell"/>
</dbReference>
<feature type="domain" description="DNA polymerase III beta sliding clamp N-terminal" evidence="9">
    <location>
        <begin position="4"/>
        <end position="123"/>
    </location>
</feature>
<dbReference type="GO" id="GO:0006271">
    <property type="term" value="P:DNA strand elongation involved in DNA replication"/>
    <property type="evidence" value="ECO:0007669"/>
    <property type="project" value="TreeGrafter"/>
</dbReference>
<dbReference type="PANTHER" id="PTHR30478:SF0">
    <property type="entry name" value="BETA SLIDING CLAMP"/>
    <property type="match status" value="1"/>
</dbReference>
<dbReference type="SMART" id="SM00480">
    <property type="entry name" value="POL3Bc"/>
    <property type="match status" value="1"/>
</dbReference>
<dbReference type="NCBIfam" id="TIGR00663">
    <property type="entry name" value="dnan"/>
    <property type="match status" value="1"/>
</dbReference>
<evidence type="ECO:0000256" key="2">
    <source>
        <dbReference type="ARBA" id="ARBA00010752"/>
    </source>
</evidence>
<evidence type="ECO:0000256" key="8">
    <source>
        <dbReference type="ARBA" id="ARBA00023125"/>
    </source>
</evidence>
<evidence type="ECO:0000256" key="6">
    <source>
        <dbReference type="ARBA" id="ARBA00022705"/>
    </source>
</evidence>
<reference evidence="12" key="1">
    <citation type="submission" date="2016-10" db="EMBL/GenBank/DDBJ databases">
        <title>Sequence of Gallionella enrichment culture.</title>
        <authorList>
            <person name="Poehlein A."/>
            <person name="Muehling M."/>
            <person name="Daniel R."/>
        </authorList>
    </citation>
    <scope>NUCLEOTIDE SEQUENCE</scope>
</reference>
<dbReference type="GO" id="GO:0003887">
    <property type="term" value="F:DNA-directed DNA polymerase activity"/>
    <property type="evidence" value="ECO:0007669"/>
    <property type="project" value="UniProtKB-KW"/>
</dbReference>
<dbReference type="PIRSF" id="PIRSF000804">
    <property type="entry name" value="DNA_pol_III_b"/>
    <property type="match status" value="1"/>
</dbReference>
<evidence type="ECO:0000256" key="7">
    <source>
        <dbReference type="ARBA" id="ARBA00022932"/>
    </source>
</evidence>
<sequence>MNRLTVSREALLKGLGGVAGIVERRQTLPVLANVLMQPVDTDLALTTSDMEIQMRMRTVLGEGHAATADLQATTVNARKLIDILRAAPAPEAALEWTDGKFTVRCGKSRFSLQTLPAEDFPLVKEAADYSAQPLVIGQGQFKRMLALVHFAMAQHDIRYYLNGLLLVADGHQLTLVSTDGHRLALVSAQVEGLAEKREVILPRKTIMELLRLLADGEEPIAMRFASNQAKLSFGDMELVSKLVEGKFPDYQRVVPKGHKNHLQLSRQTLLAALQRVAILTSDKFKGVRINLEPGALRISSTNAEQEEAQEELDVDYSGDPIEIGFNVAYLIDVLSNLPGETVRLDLQDGNSSVLMTLPDDASFKYVVMPMRI</sequence>
<dbReference type="GO" id="GO:0009360">
    <property type="term" value="C:DNA polymerase III complex"/>
    <property type="evidence" value="ECO:0007669"/>
    <property type="project" value="InterPro"/>
</dbReference>
<keyword evidence="7" id="KW-0239">DNA-directed DNA polymerase</keyword>
<dbReference type="Pfam" id="PF02767">
    <property type="entry name" value="DNA_pol3_beta_2"/>
    <property type="match status" value="1"/>
</dbReference>
<dbReference type="Gene3D" id="3.10.150.10">
    <property type="entry name" value="DNA Polymerase III, subunit A, domain 2"/>
    <property type="match status" value="1"/>
</dbReference>
<comment type="subcellular location">
    <subcellularLocation>
        <location evidence="1">Cytoplasm</location>
    </subcellularLocation>
</comment>
<dbReference type="GO" id="GO:0003677">
    <property type="term" value="F:DNA binding"/>
    <property type="evidence" value="ECO:0007669"/>
    <property type="project" value="UniProtKB-KW"/>
</dbReference>
<protein>
    <submittedName>
        <fullName evidence="12">DNA polymerase III subunit beta</fullName>
        <ecNumber evidence="12">2.7.7.7</ecNumber>
    </submittedName>
</protein>
<dbReference type="AlphaFoldDB" id="A0A1J5RE69"/>
<dbReference type="PANTHER" id="PTHR30478">
    <property type="entry name" value="DNA POLYMERASE III SUBUNIT BETA"/>
    <property type="match status" value="1"/>
</dbReference>
<keyword evidence="4 12" id="KW-0808">Transferase</keyword>
<feature type="domain" description="DNA polymerase III beta sliding clamp central" evidence="10">
    <location>
        <begin position="137"/>
        <end position="249"/>
    </location>
</feature>